<evidence type="ECO:0000313" key="3">
    <source>
        <dbReference type="Proteomes" id="UP000003157"/>
    </source>
</evidence>
<gene>
    <name evidence="2" type="ORF">HMPREF9488_02703</name>
</gene>
<proteinExistence type="predicted"/>
<name>E7GD60_9FIRM</name>
<reference evidence="2 3" key="1">
    <citation type="submission" date="2010-12" db="EMBL/GenBank/DDBJ databases">
        <title>The Genome Sequence of Coprobacillus sp. strain 29_1.</title>
        <authorList>
            <consortium name="The Broad Institute Genome Sequencing Platform"/>
            <person name="Earl A."/>
            <person name="Ward D."/>
            <person name="Feldgarden M."/>
            <person name="Gevers D."/>
            <person name="Daigneault M."/>
            <person name="Sibley C.D."/>
            <person name="White A."/>
            <person name="Strauss J."/>
            <person name="Allen-Vercoe E."/>
            <person name="Young S.K."/>
            <person name="Zeng Q."/>
            <person name="Gargeya S."/>
            <person name="Fitzgerald M."/>
            <person name="Haas B."/>
            <person name="Abouelleil A."/>
            <person name="Alvarado L."/>
            <person name="Arachchi H.M."/>
            <person name="Berlin A."/>
            <person name="Brown A."/>
            <person name="Chapman S.B."/>
            <person name="Chen Z."/>
            <person name="Dunbar C."/>
            <person name="Freedman E."/>
            <person name="Gearin G."/>
            <person name="Gellesch M."/>
            <person name="Goldberg J."/>
            <person name="Griggs A."/>
            <person name="Gujja S."/>
            <person name="Heilman E."/>
            <person name="Heiman D."/>
            <person name="Howarth C."/>
            <person name="Larson L."/>
            <person name="Lui A."/>
            <person name="MacDonald P.J.P."/>
            <person name="Mehta T."/>
            <person name="Montmayeur A."/>
            <person name="Murphy C."/>
            <person name="Neiman D."/>
            <person name="Pearson M."/>
            <person name="Priest M."/>
            <person name="Roberts A."/>
            <person name="Saif S."/>
            <person name="Shea T."/>
            <person name="Shenoy N."/>
            <person name="Sisk P."/>
            <person name="Stolte C."/>
            <person name="Sykes S."/>
            <person name="White J."/>
            <person name="Yandava C."/>
            <person name="Nusbaum C."/>
            <person name="Birren B."/>
        </authorList>
    </citation>
    <scope>NUCLEOTIDE SEQUENCE [LARGE SCALE GENOMIC DNA]</scope>
    <source>
        <strain evidence="2 3">29_1</strain>
    </source>
</reference>
<feature type="domain" description="Protein CotJB" evidence="1">
    <location>
        <begin position="49"/>
        <end position="123"/>
    </location>
</feature>
<dbReference type="HOGENOM" id="CLU_1747836_0_0_9"/>
<dbReference type="Pfam" id="PF12652">
    <property type="entry name" value="CotJB"/>
    <property type="match status" value="1"/>
</dbReference>
<dbReference type="Proteomes" id="UP000003157">
    <property type="component" value="Unassembled WGS sequence"/>
</dbReference>
<organism evidence="2 3">
    <name type="scientific">Coprobacillus cateniformis</name>
    <dbReference type="NCBI Taxonomy" id="100884"/>
    <lineage>
        <taxon>Bacteria</taxon>
        <taxon>Bacillati</taxon>
        <taxon>Bacillota</taxon>
        <taxon>Erysipelotrichia</taxon>
        <taxon>Erysipelotrichales</taxon>
        <taxon>Coprobacillaceae</taxon>
        <taxon>Coprobacillus</taxon>
    </lineage>
</organism>
<dbReference type="InterPro" id="IPR024207">
    <property type="entry name" value="CotJB_dom"/>
</dbReference>
<keyword evidence="3" id="KW-1185">Reference proteome</keyword>
<protein>
    <recommendedName>
        <fullName evidence="1">Protein CotJB domain-containing protein</fullName>
    </recommendedName>
</protein>
<dbReference type="eggNOG" id="ENOG50302VG">
    <property type="taxonomic scope" value="Bacteria"/>
</dbReference>
<comment type="caution">
    <text evidence="2">The sequence shown here is derived from an EMBL/GenBank/DDBJ whole genome shotgun (WGS) entry which is preliminary data.</text>
</comment>
<evidence type="ECO:0000313" key="2">
    <source>
        <dbReference type="EMBL" id="EFW03911.1"/>
    </source>
</evidence>
<dbReference type="EMBL" id="ADKX01000041">
    <property type="protein sequence ID" value="EFW03911.1"/>
    <property type="molecule type" value="Genomic_DNA"/>
</dbReference>
<evidence type="ECO:0000259" key="1">
    <source>
        <dbReference type="Pfam" id="PF12652"/>
    </source>
</evidence>
<accession>E7GD60</accession>
<sequence length="126" mass="14963">MNNAIQQEKNPKLFDPQEAIMLGNLFKDLYMTYNGFSNYCLQPQNRRQQALLEVQMYGFVAHEINLYLDMHPNNQRMVELYTEYAKKTKEATAAYEKEFGPLSVQDTPNKTPFEWVQGPWPWEYQN</sequence>
<dbReference type="AlphaFoldDB" id="E7GD60"/>
<dbReference type="STRING" id="100884.GCA_000269565_00355"/>